<dbReference type="GO" id="GO:0001671">
    <property type="term" value="F:ATPase activator activity"/>
    <property type="evidence" value="ECO:0007669"/>
    <property type="project" value="TreeGrafter"/>
</dbReference>
<keyword evidence="8" id="KW-1185">Reference proteome</keyword>
<dbReference type="STRING" id="240159.A0A4U5UIF5"/>
<keyword evidence="4" id="KW-0408">Iron</keyword>
<gene>
    <name evidence="7" type="ORF">D9C73_008099</name>
</gene>
<evidence type="ECO:0000259" key="5">
    <source>
        <dbReference type="PROSITE" id="PS50076"/>
    </source>
</evidence>
<evidence type="ECO:0000256" key="1">
    <source>
        <dbReference type="ARBA" id="ARBA00006169"/>
    </source>
</evidence>
<keyword evidence="2" id="KW-0479">Metal-binding</keyword>
<name>A0A4U5UIF5_COLLU</name>
<dbReference type="Pfam" id="PF00226">
    <property type="entry name" value="DnaJ"/>
    <property type="match status" value="1"/>
</dbReference>
<evidence type="ECO:0000256" key="3">
    <source>
        <dbReference type="ARBA" id="ARBA00022833"/>
    </source>
</evidence>
<dbReference type="Pfam" id="PF05207">
    <property type="entry name" value="Zn_ribbon_CSL"/>
    <property type="match status" value="1"/>
</dbReference>
<dbReference type="AlphaFoldDB" id="A0A4U5UIF5"/>
<feature type="domain" description="DPH-type MB" evidence="6">
    <location>
        <begin position="103"/>
        <end position="174"/>
    </location>
</feature>
<dbReference type="Gene3D" id="3.10.660.10">
    <property type="entry name" value="DPH Zinc finger"/>
    <property type="match status" value="1"/>
</dbReference>
<dbReference type="EMBL" id="CM014084">
    <property type="protein sequence ID" value="TKS74018.1"/>
    <property type="molecule type" value="Genomic_DNA"/>
</dbReference>
<evidence type="ECO:0000259" key="6">
    <source>
        <dbReference type="PROSITE" id="PS51074"/>
    </source>
</evidence>
<feature type="domain" description="J" evidence="5">
    <location>
        <begin position="11"/>
        <end position="92"/>
    </location>
</feature>
<dbReference type="PROSITE" id="PS50076">
    <property type="entry name" value="DNAJ_2"/>
    <property type="match status" value="1"/>
</dbReference>
<evidence type="ECO:0000313" key="7">
    <source>
        <dbReference type="EMBL" id="TKS74018.1"/>
    </source>
</evidence>
<dbReference type="Proteomes" id="UP000298787">
    <property type="component" value="Chromosome 7"/>
</dbReference>
<dbReference type="SUPFAM" id="SSF46565">
    <property type="entry name" value="Chaperone J-domain"/>
    <property type="match status" value="1"/>
</dbReference>
<organism evidence="7 8">
    <name type="scientific">Collichthys lucidus</name>
    <name type="common">Big head croaker</name>
    <name type="synonym">Sciaena lucida</name>
    <dbReference type="NCBI Taxonomy" id="240159"/>
    <lineage>
        <taxon>Eukaryota</taxon>
        <taxon>Metazoa</taxon>
        <taxon>Chordata</taxon>
        <taxon>Craniata</taxon>
        <taxon>Vertebrata</taxon>
        <taxon>Euteleostomi</taxon>
        <taxon>Actinopterygii</taxon>
        <taxon>Neopterygii</taxon>
        <taxon>Teleostei</taxon>
        <taxon>Neoteleostei</taxon>
        <taxon>Acanthomorphata</taxon>
        <taxon>Eupercaria</taxon>
        <taxon>Sciaenidae</taxon>
        <taxon>Collichthys</taxon>
    </lineage>
</organism>
<dbReference type="InterPro" id="IPR036869">
    <property type="entry name" value="J_dom_sf"/>
</dbReference>
<dbReference type="PANTHER" id="PTHR45255:SF1">
    <property type="entry name" value="DNAJ HOMOLOG SUBFAMILY C MEMBER 24"/>
    <property type="match status" value="1"/>
</dbReference>
<comment type="similarity">
    <text evidence="1">Belongs to the DPH4 family.</text>
</comment>
<reference evidence="7 8" key="1">
    <citation type="submission" date="2019-01" db="EMBL/GenBank/DDBJ databases">
        <title>Genome Assembly of Collichthys lucidus.</title>
        <authorList>
            <person name="Cai M."/>
            <person name="Xiao S."/>
        </authorList>
    </citation>
    <scope>NUCLEOTIDE SEQUENCE [LARGE SCALE GENOMIC DNA]</scope>
    <source>
        <strain evidence="7">JT15FE1705JMU</strain>
        <tissue evidence="7">Muscle</tissue>
    </source>
</reference>
<dbReference type="Gene3D" id="1.10.287.110">
    <property type="entry name" value="DnaJ domain"/>
    <property type="match status" value="1"/>
</dbReference>
<dbReference type="InterPro" id="IPR007872">
    <property type="entry name" value="DPH_MB_dom"/>
</dbReference>
<keyword evidence="3" id="KW-0862">Zinc</keyword>
<evidence type="ECO:0000256" key="4">
    <source>
        <dbReference type="ARBA" id="ARBA00023004"/>
    </source>
</evidence>
<accession>A0A4U5UIF5</accession>
<evidence type="ECO:0000313" key="8">
    <source>
        <dbReference type="Proteomes" id="UP000298787"/>
    </source>
</evidence>
<dbReference type="PANTHER" id="PTHR45255">
    <property type="entry name" value="DNAJ HOMOLOG SUBFAMILY C MEMBER 24"/>
    <property type="match status" value="1"/>
</dbReference>
<dbReference type="SUPFAM" id="SSF144217">
    <property type="entry name" value="CSL zinc finger"/>
    <property type="match status" value="1"/>
</dbReference>
<protein>
    <submittedName>
        <fullName evidence="7">Zinc finger-containing protein 3</fullName>
    </submittedName>
</protein>
<proteinExistence type="inferred from homology"/>
<sequence length="261" mass="29980">MIKGLTFHITEDRVLFSFSSSLVCTETDLTGGLKEPPTHSLTDSLTEIYHPDRLRGEASSEVESAVKKFLEVDAAWRILSDQDTRRQYDLQRRAQELKQDWPVDCTVCLDDMTWDQDECVYTYSCRCGGGFIVSEEETQRRQQDDEQEGTEEGEHRGVVVCCDTCSLSVYVTWGKGNNIPHVSCGHTERFEFSDVPELETETYSVVRRTREHLRLCVQHLHDHCSWAHEAKHHNMSKRADSLKADCTYSMKQFEVCEGDIA</sequence>
<evidence type="ECO:0000256" key="2">
    <source>
        <dbReference type="ARBA" id="ARBA00022723"/>
    </source>
</evidence>
<dbReference type="GO" id="GO:0008198">
    <property type="term" value="F:ferrous iron binding"/>
    <property type="evidence" value="ECO:0007669"/>
    <property type="project" value="TreeGrafter"/>
</dbReference>
<dbReference type="InterPro" id="IPR036671">
    <property type="entry name" value="DPH_MB_sf"/>
</dbReference>
<dbReference type="PROSITE" id="PS51074">
    <property type="entry name" value="DPH_MB"/>
    <property type="match status" value="1"/>
</dbReference>
<dbReference type="InterPro" id="IPR001623">
    <property type="entry name" value="DnaJ_domain"/>
</dbReference>